<dbReference type="InterPro" id="IPR012292">
    <property type="entry name" value="Globin/Proto"/>
</dbReference>
<keyword evidence="5 6" id="KW-0408">Iron</keyword>
<name>A0A0D7WAG1_9FLAO</name>
<dbReference type="InterPro" id="IPR016339">
    <property type="entry name" value="Hemoglobin_trunc_I"/>
</dbReference>
<evidence type="ECO:0000256" key="6">
    <source>
        <dbReference type="PIRNR" id="PIRNR002030"/>
    </source>
</evidence>
<keyword evidence="6" id="KW-0561">Oxygen transport</keyword>
<sequence>MTQDQTLYEKIGGINAVDAAVDIFYKKVLEDKTISHFFDNVSMKSQRGKQKAFLAYAFGAPLNYTGKSMREAHAHMNLTEDHFNAVAGHLIETLHELNVPQNLIQEVVEVALRTKKDVLGI</sequence>
<keyword evidence="10" id="KW-1185">Reference proteome</keyword>
<dbReference type="GO" id="GO:0019825">
    <property type="term" value="F:oxygen binding"/>
    <property type="evidence" value="ECO:0007669"/>
    <property type="project" value="InterPro"/>
</dbReference>
<dbReference type="OrthoDB" id="9790913at2"/>
<keyword evidence="3 6" id="KW-0349">Heme</keyword>
<keyword evidence="4 6" id="KW-0479">Metal-binding</keyword>
<dbReference type="Gene3D" id="1.10.490.10">
    <property type="entry name" value="Globins"/>
    <property type="match status" value="1"/>
</dbReference>
<dbReference type="SUPFAM" id="SSF46458">
    <property type="entry name" value="Globin-like"/>
    <property type="match status" value="1"/>
</dbReference>
<evidence type="ECO:0000313" key="9">
    <source>
        <dbReference type="EMBL" id="KJD35643.1"/>
    </source>
</evidence>
<dbReference type="GO" id="GO:0005344">
    <property type="term" value="F:oxygen carrier activity"/>
    <property type="evidence" value="ECO:0007669"/>
    <property type="project" value="UniProtKB-UniRule"/>
</dbReference>
<dbReference type="PATRIC" id="fig|1435349.4.peg.2543"/>
<evidence type="ECO:0000256" key="4">
    <source>
        <dbReference type="ARBA" id="ARBA00022723"/>
    </source>
</evidence>
<dbReference type="GO" id="GO:0046872">
    <property type="term" value="F:metal ion binding"/>
    <property type="evidence" value="ECO:0007669"/>
    <property type="project" value="UniProtKB-UniRule"/>
</dbReference>
<dbReference type="Proteomes" id="UP000032578">
    <property type="component" value="Unassembled WGS sequence"/>
</dbReference>
<evidence type="ECO:0000256" key="1">
    <source>
        <dbReference type="ARBA" id="ARBA00009660"/>
    </source>
</evidence>
<evidence type="ECO:0000256" key="5">
    <source>
        <dbReference type="ARBA" id="ARBA00023004"/>
    </source>
</evidence>
<comment type="caution">
    <text evidence="9">The sequence shown here is derived from an EMBL/GenBank/DDBJ whole genome shotgun (WGS) entry which is preliminary data.</text>
</comment>
<dbReference type="RefSeq" id="WP_044632377.1">
    <property type="nucleotide sequence ID" value="NZ_JTDW01000005.1"/>
</dbReference>
<comment type="similarity">
    <text evidence="1 6">Belongs to the truncated hemoglobin family. Group I subfamily.</text>
</comment>
<dbReference type="PIRSF" id="PIRSF002030">
    <property type="entry name" value="Globin_Protozoa/Cyanobacteria"/>
    <property type="match status" value="1"/>
</dbReference>
<reference evidence="9 10" key="1">
    <citation type="submission" date="2014-11" db="EMBL/GenBank/DDBJ databases">
        <title>Tamlana sedimentorum sp. nov., isolated from shallow sand sediments of the Sea of Japan.</title>
        <authorList>
            <person name="Romanenko L.A."/>
        </authorList>
    </citation>
    <scope>NUCLEOTIDE SEQUENCE [LARGE SCALE GENOMIC DNA]</scope>
    <source>
        <strain evidence="9 10">JCM 19808</strain>
    </source>
</reference>
<dbReference type="CDD" id="cd00454">
    <property type="entry name" value="TrHb1_N"/>
    <property type="match status" value="1"/>
</dbReference>
<dbReference type="Pfam" id="PF01152">
    <property type="entry name" value="Bac_globin"/>
    <property type="match status" value="1"/>
</dbReference>
<keyword evidence="2 6" id="KW-0813">Transport</keyword>
<evidence type="ECO:0000256" key="2">
    <source>
        <dbReference type="ARBA" id="ARBA00022448"/>
    </source>
</evidence>
<dbReference type="EMBL" id="JTDW01000005">
    <property type="protein sequence ID" value="KJD35643.1"/>
    <property type="molecule type" value="Genomic_DNA"/>
</dbReference>
<organism evidence="9 10">
    <name type="scientific">Neotamlana sedimentorum</name>
    <dbReference type="NCBI Taxonomy" id="1435349"/>
    <lineage>
        <taxon>Bacteria</taxon>
        <taxon>Pseudomonadati</taxon>
        <taxon>Bacteroidota</taxon>
        <taxon>Flavobacteriia</taxon>
        <taxon>Flavobacteriales</taxon>
        <taxon>Flavobacteriaceae</taxon>
        <taxon>Neotamlana</taxon>
    </lineage>
</organism>
<evidence type="ECO:0000256" key="7">
    <source>
        <dbReference type="PIRSR" id="PIRSR002030-1"/>
    </source>
</evidence>
<protein>
    <recommendedName>
        <fullName evidence="6">Group 1 truncated hemoglobin</fullName>
    </recommendedName>
</protein>
<evidence type="ECO:0000313" key="10">
    <source>
        <dbReference type="Proteomes" id="UP000032578"/>
    </source>
</evidence>
<accession>A0A0D7WAG1</accession>
<dbReference type="AlphaFoldDB" id="A0A0D7WAG1"/>
<dbReference type="InterPro" id="IPR001486">
    <property type="entry name" value="Hemoglobin_trunc"/>
</dbReference>
<proteinExistence type="inferred from homology"/>
<evidence type="ECO:0000256" key="3">
    <source>
        <dbReference type="ARBA" id="ARBA00022617"/>
    </source>
</evidence>
<comment type="cofactor">
    <cofactor evidence="7">
        <name>heme</name>
        <dbReference type="ChEBI" id="CHEBI:30413"/>
    </cofactor>
    <text evidence="7">Binds 1 heme group per subunit.</text>
</comment>
<dbReference type="GO" id="GO:0020037">
    <property type="term" value="F:heme binding"/>
    <property type="evidence" value="ECO:0007669"/>
    <property type="project" value="InterPro"/>
</dbReference>
<dbReference type="STRING" id="1435349.PW52_07800"/>
<feature type="binding site" description="distal binding residue" evidence="8">
    <location>
        <position position="73"/>
    </location>
    <ligand>
        <name>heme</name>
        <dbReference type="ChEBI" id="CHEBI:30413"/>
    </ligand>
    <ligandPart>
        <name>Fe</name>
        <dbReference type="ChEBI" id="CHEBI:18248"/>
    </ligandPart>
</feature>
<feature type="binding site" description="proximal binding residue" evidence="7">
    <location>
        <position position="73"/>
    </location>
    <ligand>
        <name>heme</name>
        <dbReference type="ChEBI" id="CHEBI:30413"/>
    </ligand>
    <ligandPart>
        <name>Fe</name>
        <dbReference type="ChEBI" id="CHEBI:18248"/>
    </ligandPart>
</feature>
<gene>
    <name evidence="9" type="ORF">PW52_07800</name>
</gene>
<dbReference type="InterPro" id="IPR009050">
    <property type="entry name" value="Globin-like_sf"/>
</dbReference>
<evidence type="ECO:0000256" key="8">
    <source>
        <dbReference type="PIRSR" id="PIRSR601486-1"/>
    </source>
</evidence>